<sequence length="743" mass="85891">MNNITKHPLQALGYHFIDPKYLPEGVDEYYIRNQQNPRRNYRQLTAYEIETLVRNNNTSDNWNHILVDDAFDPGLVKNCHFYGLVRIGKLEPYYLEFHNLRLAVGLYNSTICSSDIGDNVVINQVNYLSHYIIGNEVILTNVDEMATTDYARFGNGILKQGEPESHRIWLEICNENGGRRVLPFEGMLPGDAYLWSRFRDDEVLMQKFIEFTSRAFDHRRGYYGEVGDRTVIKSCKIIKDTKIGSDAYIKGANKIKNITINSSADAPSQIGEGCELVNGIIGYGCRVFYGVKAVRFVMASHSSLKYGARLINSYLGNNATVSCCEVLNSLIFPAHEQHHNNSFLCAALVMGQSNMAAGATIGSNHNSRGADGEIIAGRGFWPGLCVSLKHNSRFATFTLIAKGNYPAEIDLRVPFSLLVHEESENRLKVMPGYWFRYNMYALARNAWKYQDRDQRTEKIQHLEYDFLAPDSVNEMLDALQLMAYATGKAYYNHMHTHVSDLQKEDYQKTGESLLKEKHPVLQQIEVLYEGLENSSRRNIFIKIAEGYQVFGEMIHYYGIKNLLPVIQRLAEEEDFSSIQQIFREARLEKWENVGGQLVPLRYREQLVQDIHSGKMNSWQALHQRYQEWGKQYEQEKQHHAAAALLALHACTAEDLHPDLLIQWLKKFVHIQQWIDEQIYLSRKKDYENPFRKMVYDHEKQMEKVLGRLEDNPFIIWSRQVSQAYQQQAAQILKKWETTSFHKS</sequence>
<organism evidence="3 4">
    <name type="scientific">Thermoflavifilum aggregans</name>
    <dbReference type="NCBI Taxonomy" id="454188"/>
    <lineage>
        <taxon>Bacteria</taxon>
        <taxon>Pseudomonadati</taxon>
        <taxon>Bacteroidota</taxon>
        <taxon>Chitinophagia</taxon>
        <taxon>Chitinophagales</taxon>
        <taxon>Chitinophagaceae</taxon>
        <taxon>Thermoflavifilum</taxon>
    </lineage>
</organism>
<dbReference type="InterPro" id="IPR032533">
    <property type="entry name" value="DUF4954"/>
</dbReference>
<evidence type="ECO:0000313" key="4">
    <source>
        <dbReference type="Proteomes" id="UP000230000"/>
    </source>
</evidence>
<protein>
    <submittedName>
        <fullName evidence="3">Uncharacterized protein DUF4954</fullName>
    </submittedName>
</protein>
<dbReference type="Proteomes" id="UP000230000">
    <property type="component" value="Unassembled WGS sequence"/>
</dbReference>
<evidence type="ECO:0000313" key="3">
    <source>
        <dbReference type="EMBL" id="PJJ76656.1"/>
    </source>
</evidence>
<dbReference type="Gene3D" id="2.160.10.10">
    <property type="entry name" value="Hexapeptide repeat proteins"/>
    <property type="match status" value="1"/>
</dbReference>
<dbReference type="EMBL" id="PGFG01000001">
    <property type="protein sequence ID" value="PJJ76656.1"/>
    <property type="molecule type" value="Genomic_DNA"/>
</dbReference>
<dbReference type="AlphaFoldDB" id="A0A2M9CXL2"/>
<name>A0A2M9CXL2_9BACT</name>
<dbReference type="RefSeq" id="WP_100315101.1">
    <property type="nucleotide sequence ID" value="NZ_PGFG01000001.1"/>
</dbReference>
<comment type="caution">
    <text evidence="3">The sequence shown here is derived from an EMBL/GenBank/DDBJ whole genome shotgun (WGS) entry which is preliminary data.</text>
</comment>
<proteinExistence type="predicted"/>
<reference evidence="3 4" key="1">
    <citation type="submission" date="2017-11" db="EMBL/GenBank/DDBJ databases">
        <title>Genomic Encyclopedia of Archaeal and Bacterial Type Strains, Phase II (KMG-II): From Individual Species to Whole Genera.</title>
        <authorList>
            <person name="Goeker M."/>
        </authorList>
    </citation>
    <scope>NUCLEOTIDE SEQUENCE [LARGE SCALE GENOMIC DNA]</scope>
    <source>
        <strain evidence="3 4">DSM 27268</strain>
    </source>
</reference>
<evidence type="ECO:0000259" key="2">
    <source>
        <dbReference type="Pfam" id="PF20683"/>
    </source>
</evidence>
<dbReference type="Pfam" id="PF20683">
    <property type="entry name" value="DUF6819"/>
    <property type="match status" value="1"/>
</dbReference>
<feature type="domain" description="DUF4954" evidence="1">
    <location>
        <begin position="41"/>
        <end position="481"/>
    </location>
</feature>
<accession>A0A2M9CXL2</accession>
<feature type="domain" description="DUF6819" evidence="2">
    <location>
        <begin position="583"/>
        <end position="732"/>
    </location>
</feature>
<dbReference type="InterPro" id="IPR049208">
    <property type="entry name" value="DUF6819"/>
</dbReference>
<dbReference type="Pfam" id="PF16314">
    <property type="entry name" value="DUF4954"/>
    <property type="match status" value="1"/>
</dbReference>
<evidence type="ECO:0000259" key="1">
    <source>
        <dbReference type="Pfam" id="PF16314"/>
    </source>
</evidence>
<dbReference type="OrthoDB" id="908418at2"/>
<keyword evidence="4" id="KW-1185">Reference proteome</keyword>
<gene>
    <name evidence="3" type="ORF">BXY57_2287</name>
</gene>